<comment type="caution">
    <text evidence="3">The sequence shown here is derived from an EMBL/GenBank/DDBJ whole genome shotgun (WGS) entry which is preliminary data.</text>
</comment>
<dbReference type="PANTHER" id="PTHR43240:SF7">
    <property type="entry name" value="BLR7284 PROTEIN"/>
    <property type="match status" value="1"/>
</dbReference>
<organism evidence="3 4">
    <name type="scientific">Rhodopseudomonas palustris</name>
    <dbReference type="NCBI Taxonomy" id="1076"/>
    <lineage>
        <taxon>Bacteria</taxon>
        <taxon>Pseudomonadati</taxon>
        <taxon>Pseudomonadota</taxon>
        <taxon>Alphaproteobacteria</taxon>
        <taxon>Hyphomicrobiales</taxon>
        <taxon>Nitrobacteraceae</taxon>
        <taxon>Rhodopseudomonas</taxon>
    </lineage>
</organism>
<feature type="domain" description="Thioesterase" evidence="2">
    <location>
        <begin position="60"/>
        <end position="133"/>
    </location>
</feature>
<proteinExistence type="predicted"/>
<keyword evidence="1" id="KW-0378">Hydrolase</keyword>
<evidence type="ECO:0000313" key="4">
    <source>
        <dbReference type="Proteomes" id="UP000782519"/>
    </source>
</evidence>
<dbReference type="InterPro" id="IPR029069">
    <property type="entry name" value="HotDog_dom_sf"/>
</dbReference>
<protein>
    <submittedName>
        <fullName evidence="3">Hotdog fold thioesterase</fullName>
    </submittedName>
</protein>
<dbReference type="Gene3D" id="3.10.129.10">
    <property type="entry name" value="Hotdog Thioesterase"/>
    <property type="match status" value="2"/>
</dbReference>
<accession>A0A933S2G4</accession>
<dbReference type="InterPro" id="IPR003736">
    <property type="entry name" value="PAAI_dom"/>
</dbReference>
<feature type="domain" description="Thioesterase" evidence="2">
    <location>
        <begin position="217"/>
        <end position="289"/>
    </location>
</feature>
<evidence type="ECO:0000313" key="3">
    <source>
        <dbReference type="EMBL" id="MBI5130818.1"/>
    </source>
</evidence>
<dbReference type="AlphaFoldDB" id="A0A933S2G4"/>
<reference evidence="3" key="1">
    <citation type="submission" date="2020-07" db="EMBL/GenBank/DDBJ databases">
        <title>Huge and variable diversity of episymbiotic CPR bacteria and DPANN archaea in groundwater ecosystems.</title>
        <authorList>
            <person name="He C.Y."/>
            <person name="Keren R."/>
            <person name="Whittaker M."/>
            <person name="Farag I.F."/>
            <person name="Doudna J."/>
            <person name="Cate J.H.D."/>
            <person name="Banfield J.F."/>
        </authorList>
    </citation>
    <scope>NUCLEOTIDE SEQUENCE</scope>
    <source>
        <strain evidence="3">NC_groundwater_1818_Pr3_B-0.1um_66_35</strain>
    </source>
</reference>
<evidence type="ECO:0000256" key="1">
    <source>
        <dbReference type="ARBA" id="ARBA00022801"/>
    </source>
</evidence>
<name>A0A933S2G4_RHOPL</name>
<dbReference type="NCBIfam" id="TIGR00369">
    <property type="entry name" value="unchar_dom_1"/>
    <property type="match status" value="1"/>
</dbReference>
<dbReference type="Proteomes" id="UP000782519">
    <property type="component" value="Unassembled WGS sequence"/>
</dbReference>
<gene>
    <name evidence="3" type="ORF">HZA66_15355</name>
</gene>
<dbReference type="GO" id="GO:0016289">
    <property type="term" value="F:acyl-CoA hydrolase activity"/>
    <property type="evidence" value="ECO:0007669"/>
    <property type="project" value="UniProtKB-ARBA"/>
</dbReference>
<dbReference type="PANTHER" id="PTHR43240">
    <property type="entry name" value="1,4-DIHYDROXY-2-NAPHTHOYL-COA THIOESTERASE 1"/>
    <property type="match status" value="1"/>
</dbReference>
<dbReference type="InterPro" id="IPR006683">
    <property type="entry name" value="Thioestr_dom"/>
</dbReference>
<dbReference type="SUPFAM" id="SSF54637">
    <property type="entry name" value="Thioesterase/thiol ester dehydrase-isomerase"/>
    <property type="match status" value="2"/>
</dbReference>
<dbReference type="CDD" id="cd03443">
    <property type="entry name" value="PaaI_thioesterase"/>
    <property type="match status" value="2"/>
</dbReference>
<dbReference type="Pfam" id="PF03061">
    <property type="entry name" value="4HBT"/>
    <property type="match status" value="2"/>
</dbReference>
<evidence type="ECO:0000259" key="2">
    <source>
        <dbReference type="Pfam" id="PF03061"/>
    </source>
</evidence>
<sequence>MSEQPTHADAMSFEDKARMIQLRRSIHGGIIGLQLDRFEPEQAWSSLPYHPVFVGDTRTGVIHGGVVTAMLDESCGMAVQLALPSTPAIATLDLRIDYLRPATPGQAIRAHAHCYHVTRSIAFVRATAYQDSEADPIASATAMFMIGANRTDMLRQTPKVSFDTPPPLVAPDEPDGADGLLAISPYARFLGIRIDAGAQPVMPYDPKLVGNPILPALHGGVIGAFLETAAIVSVHREIGLATAPKPIGLTVNYLRSGRPLDTYARVSIVKQGRRVVAFEAQAYQTDPAKPIASCYGHFKLRAAGNEAAGPSDS</sequence>
<dbReference type="EMBL" id="JACRJB010000044">
    <property type="protein sequence ID" value="MBI5130818.1"/>
    <property type="molecule type" value="Genomic_DNA"/>
</dbReference>